<keyword evidence="1" id="KW-0472">Membrane</keyword>
<feature type="transmembrane region" description="Helical" evidence="1">
    <location>
        <begin position="235"/>
        <end position="254"/>
    </location>
</feature>
<feature type="transmembrane region" description="Helical" evidence="1">
    <location>
        <begin position="80"/>
        <end position="100"/>
    </location>
</feature>
<dbReference type="Proteomes" id="UP001430172">
    <property type="component" value="Unassembled WGS sequence"/>
</dbReference>
<reference evidence="2" key="1">
    <citation type="submission" date="2021-02" db="EMBL/GenBank/DDBJ databases">
        <title>Phycicoccus sp. MQZ13P-5T, whole genome shotgun sequence.</title>
        <authorList>
            <person name="Tuo L."/>
        </authorList>
    </citation>
    <scope>NUCLEOTIDE SEQUENCE</scope>
    <source>
        <strain evidence="2">MQZ13P-5</strain>
    </source>
</reference>
<dbReference type="EMBL" id="JAFDVD010000008">
    <property type="protein sequence ID" value="MBM6400196.1"/>
    <property type="molecule type" value="Genomic_DNA"/>
</dbReference>
<organism evidence="2 3">
    <name type="scientific">Phycicoccus sonneratiae</name>
    <dbReference type="NCBI Taxonomy" id="2807628"/>
    <lineage>
        <taxon>Bacteria</taxon>
        <taxon>Bacillati</taxon>
        <taxon>Actinomycetota</taxon>
        <taxon>Actinomycetes</taxon>
        <taxon>Micrococcales</taxon>
        <taxon>Intrasporangiaceae</taxon>
        <taxon>Phycicoccus</taxon>
    </lineage>
</organism>
<evidence type="ECO:0000256" key="1">
    <source>
        <dbReference type="SAM" id="Phobius"/>
    </source>
</evidence>
<comment type="caution">
    <text evidence="2">The sequence shown here is derived from an EMBL/GenBank/DDBJ whole genome shotgun (WGS) entry which is preliminary data.</text>
</comment>
<evidence type="ECO:0000313" key="3">
    <source>
        <dbReference type="Proteomes" id="UP001430172"/>
    </source>
</evidence>
<feature type="transmembrane region" description="Helical" evidence="1">
    <location>
        <begin position="128"/>
        <end position="150"/>
    </location>
</feature>
<gene>
    <name evidence="2" type="ORF">JQN70_07365</name>
</gene>
<keyword evidence="1" id="KW-1133">Transmembrane helix</keyword>
<accession>A0ABS2CM16</accession>
<protein>
    <recommendedName>
        <fullName evidence="4">Prepilin type IV endopeptidase peptidase domain-containing protein</fullName>
    </recommendedName>
</protein>
<evidence type="ECO:0008006" key="4">
    <source>
        <dbReference type="Google" id="ProtNLM"/>
    </source>
</evidence>
<sequence length="255" mass="26109">MTWLGVWLVGVGLCDLVRSGPRPGVTRWAPWVGLAATAGLGALGGLLGPTDLVVGLGAALALVLWVRWSTQALLTGTGHAPALAALAGGAVWLVALSGWASDPGGLLGRWLAWADLPMLGADAGVGRVLLVAGLLLANLATGNIIVRLVLVSVGALRPVDRTSDPGAEPAEQLRGGRLLGPMERVVIVGLGLAGQLTAAGLVIAAKGLIRFPELQSKRSDRESVEGAGIDEVTEYFLVGSFVSWLLALGSLFLAR</sequence>
<name>A0ABS2CM16_9MICO</name>
<proteinExistence type="predicted"/>
<keyword evidence="1" id="KW-0812">Transmembrane</keyword>
<feature type="transmembrane region" description="Helical" evidence="1">
    <location>
        <begin position="185"/>
        <end position="209"/>
    </location>
</feature>
<dbReference type="RefSeq" id="WP_204130681.1">
    <property type="nucleotide sequence ID" value="NZ_JAFDVD010000008.1"/>
</dbReference>
<evidence type="ECO:0000313" key="2">
    <source>
        <dbReference type="EMBL" id="MBM6400196.1"/>
    </source>
</evidence>
<feature type="transmembrane region" description="Helical" evidence="1">
    <location>
        <begin position="43"/>
        <end position="68"/>
    </location>
</feature>
<keyword evidence="3" id="KW-1185">Reference proteome</keyword>